<sequence length="190" mass="21064">MPLASLRILCQVELPSGTLRFWDGSGGPFVDYEGDIYRSCIINEDALGQIEAAINAEAFTLSLVLSGIDETTSNSVWEDYQDGNIVGSNFRILLQRCDDYDQPTGDVKVKFTGKISNLNFVDQAGDTGIRSTIQVDVANRFTLRSVTNGAVLSDVDQRARARVLNPTAPDDRFCERIPGLKDKTVRWPNW</sequence>
<reference evidence="1" key="1">
    <citation type="submission" date="2016-04" db="EMBL/GenBank/DDBJ databases">
        <title>Fast-growing isolate from the root nodules of Vavilovia formosa.</title>
        <authorList>
            <person name="Kimeklis A."/>
            <person name="Safronova V."/>
            <person name="Belimov A."/>
            <person name="Andronov E."/>
        </authorList>
    </citation>
    <scope>NUCLEOTIDE SEQUENCE [LARGE SCALE GENOMIC DNA]</scope>
    <source>
        <strain evidence="1">Vaf-46</strain>
    </source>
</reference>
<organism evidence="1">
    <name type="scientific">Rhizobium leguminosarum</name>
    <dbReference type="NCBI Taxonomy" id="384"/>
    <lineage>
        <taxon>Bacteria</taxon>
        <taxon>Pseudomonadati</taxon>
        <taxon>Pseudomonadota</taxon>
        <taxon>Alphaproteobacteria</taxon>
        <taxon>Hyphomicrobiales</taxon>
        <taxon>Rhizobiaceae</taxon>
        <taxon>Rhizobium/Agrobacterium group</taxon>
        <taxon>Rhizobium</taxon>
    </lineage>
</organism>
<proteinExistence type="predicted"/>
<name>A0A179BVG8_RHILE</name>
<dbReference type="EMBL" id="LWBS01000121">
    <property type="protein sequence ID" value="OAP95094.1"/>
    <property type="molecule type" value="Genomic_DNA"/>
</dbReference>
<comment type="caution">
    <text evidence="1">The sequence shown here is derived from an EMBL/GenBank/DDBJ whole genome shotgun (WGS) entry which is preliminary data.</text>
</comment>
<evidence type="ECO:0008006" key="2">
    <source>
        <dbReference type="Google" id="ProtNLM"/>
    </source>
</evidence>
<accession>A0A179BVG8</accession>
<dbReference type="AlphaFoldDB" id="A0A179BVG8"/>
<protein>
    <recommendedName>
        <fullName evidence="2">DUF2163 domain-containing protein</fullName>
    </recommendedName>
</protein>
<evidence type="ECO:0000313" key="1">
    <source>
        <dbReference type="EMBL" id="OAP95094.1"/>
    </source>
</evidence>
<gene>
    <name evidence="1" type="ORF">A4U53_17885</name>
</gene>